<keyword evidence="3" id="KW-1185">Reference proteome</keyword>
<evidence type="ECO:0000256" key="1">
    <source>
        <dbReference type="SAM" id="MobiDB-lite"/>
    </source>
</evidence>
<name>A0A0B2W2Y4_TOXCA</name>
<dbReference type="Proteomes" id="UP000031036">
    <property type="component" value="Unassembled WGS sequence"/>
</dbReference>
<evidence type="ECO:0000313" key="2">
    <source>
        <dbReference type="EMBL" id="KHN88029.1"/>
    </source>
</evidence>
<reference evidence="2 3" key="1">
    <citation type="submission" date="2014-11" db="EMBL/GenBank/DDBJ databases">
        <title>Genetic blueprint of the zoonotic pathogen Toxocara canis.</title>
        <authorList>
            <person name="Zhu X.-Q."/>
            <person name="Korhonen P.K."/>
            <person name="Cai H."/>
            <person name="Young N.D."/>
            <person name="Nejsum P."/>
            <person name="von Samson-Himmelstjerna G."/>
            <person name="Boag P.R."/>
            <person name="Tan P."/>
            <person name="Li Q."/>
            <person name="Min J."/>
            <person name="Yang Y."/>
            <person name="Wang X."/>
            <person name="Fang X."/>
            <person name="Hall R.S."/>
            <person name="Hofmann A."/>
            <person name="Sternberg P.W."/>
            <person name="Jex A.R."/>
            <person name="Gasser R.B."/>
        </authorList>
    </citation>
    <scope>NUCLEOTIDE SEQUENCE [LARGE SCALE GENOMIC DNA]</scope>
    <source>
        <strain evidence="2">PN_DK_2014</strain>
    </source>
</reference>
<organism evidence="2 3">
    <name type="scientific">Toxocara canis</name>
    <name type="common">Canine roundworm</name>
    <dbReference type="NCBI Taxonomy" id="6265"/>
    <lineage>
        <taxon>Eukaryota</taxon>
        <taxon>Metazoa</taxon>
        <taxon>Ecdysozoa</taxon>
        <taxon>Nematoda</taxon>
        <taxon>Chromadorea</taxon>
        <taxon>Rhabditida</taxon>
        <taxon>Spirurina</taxon>
        <taxon>Ascaridomorpha</taxon>
        <taxon>Ascaridoidea</taxon>
        <taxon>Toxocaridae</taxon>
        <taxon>Toxocara</taxon>
    </lineage>
</organism>
<feature type="compositionally biased region" description="Basic and acidic residues" evidence="1">
    <location>
        <begin position="34"/>
        <end position="59"/>
    </location>
</feature>
<gene>
    <name evidence="2" type="ORF">Tcan_00158</name>
</gene>
<protein>
    <submittedName>
        <fullName evidence="2">Uncharacterized protein</fullName>
    </submittedName>
</protein>
<feature type="compositionally biased region" description="Polar residues" evidence="1">
    <location>
        <begin position="60"/>
        <end position="92"/>
    </location>
</feature>
<proteinExistence type="predicted"/>
<feature type="region of interest" description="Disordered" evidence="1">
    <location>
        <begin position="1"/>
        <end position="101"/>
    </location>
</feature>
<comment type="caution">
    <text evidence="2">The sequence shown here is derived from an EMBL/GenBank/DDBJ whole genome shotgun (WGS) entry which is preliminary data.</text>
</comment>
<accession>A0A0B2W2Y4</accession>
<dbReference type="AlphaFoldDB" id="A0A0B2W2Y4"/>
<evidence type="ECO:0000313" key="3">
    <source>
        <dbReference type="Proteomes" id="UP000031036"/>
    </source>
</evidence>
<sequence>MFSGAVMCKAQRKAGEGPSNGKVLANDKGVVSRSKKEPRITEGKLSTKEPSARSAERTARQSSETGSTVKTSSVPQSHATENKLSSPNNNQPLPKETCKGE</sequence>
<dbReference type="EMBL" id="JPKZ01000286">
    <property type="protein sequence ID" value="KHN88029.1"/>
    <property type="molecule type" value="Genomic_DNA"/>
</dbReference>